<dbReference type="HOGENOM" id="CLU_1014372_0_0_0"/>
<comment type="caution">
    <text evidence="1">The sequence shown here is derived from an EMBL/GenBank/DDBJ whole genome shotgun (WGS) entry which is preliminary data.</text>
</comment>
<evidence type="ECO:0000313" key="2">
    <source>
        <dbReference type="Proteomes" id="UP000004358"/>
    </source>
</evidence>
<evidence type="ECO:0000313" key="1">
    <source>
        <dbReference type="EMBL" id="EAQ82789.1"/>
    </source>
</evidence>
<sequence length="274" mass="31150">MFSSLPDRPNCARFIPGEQIVDELERELNDSWLGQHWGIDILKQSEVRNEQDGETVNRLVEFKCPRERFISGGQQAFNFVEGIIQPIRAEGNVFLLELIFDGLETFESCQSEEELRPVVQRALKELRQRGKTPSAVFIPFELRWADLLSESGNFHDEFEPSQKGHGYLTTVDGTPVFGFRELEKDILVLDLAATYELLKPRDPAIKISVIDRFLEECQVLLQEVESSDDLPQVESREIPVLLQLEIQFGIKAVALDAALRVSCLEPLVPPSGQR</sequence>
<dbReference type="EMBL" id="AANZ01000001">
    <property type="protein sequence ID" value="EAQ82789.1"/>
    <property type="molecule type" value="Genomic_DNA"/>
</dbReference>
<protein>
    <submittedName>
        <fullName evidence="1">Uncharacterized protein</fullName>
    </submittedName>
</protein>
<dbReference type="Proteomes" id="UP000004358">
    <property type="component" value="Unassembled WGS sequence"/>
</dbReference>
<name>A3ZM06_9BACT</name>
<dbReference type="RefSeq" id="WP_002655660.1">
    <property type="nucleotide sequence ID" value="NZ_CH672377.1"/>
</dbReference>
<organism evidence="1 2">
    <name type="scientific">Blastopirellula marina DSM 3645</name>
    <dbReference type="NCBI Taxonomy" id="314230"/>
    <lineage>
        <taxon>Bacteria</taxon>
        <taxon>Pseudomonadati</taxon>
        <taxon>Planctomycetota</taxon>
        <taxon>Planctomycetia</taxon>
        <taxon>Pirellulales</taxon>
        <taxon>Pirellulaceae</taxon>
        <taxon>Blastopirellula</taxon>
    </lineage>
</organism>
<reference evidence="1 2" key="1">
    <citation type="submission" date="2006-02" db="EMBL/GenBank/DDBJ databases">
        <authorList>
            <person name="Amann R."/>
            <person name="Ferriera S."/>
            <person name="Johnson J."/>
            <person name="Kravitz S."/>
            <person name="Halpern A."/>
            <person name="Remington K."/>
            <person name="Beeson K."/>
            <person name="Tran B."/>
            <person name="Rogers Y.-H."/>
            <person name="Friedman R."/>
            <person name="Venter J.C."/>
        </authorList>
    </citation>
    <scope>NUCLEOTIDE SEQUENCE [LARGE SCALE GENOMIC DNA]</scope>
    <source>
        <strain evidence="1 2">DSM 3645</strain>
    </source>
</reference>
<accession>A3ZM06</accession>
<dbReference type="AlphaFoldDB" id="A3ZM06"/>
<proteinExistence type="predicted"/>
<gene>
    <name evidence="1" type="ORF">DSM3645_10327</name>
</gene>